<sequence length="116" mass="12832">MSSSRLPTPGSNLYHILIPRPPSPFLLPLQSVWLPVTFHTPRSVQVRLNGSIMQDWKGTSTDDHVVNRRKKNDTTDPTVEGDHTGVKDREQSEEIVKGDKPQAATERGGAKHGKNG</sequence>
<reference evidence="3" key="1">
    <citation type="submission" date="2019-04" db="EMBL/GenBank/DDBJ databases">
        <title>Friends and foes A comparative genomics studyof 23 Aspergillus species from section Flavi.</title>
        <authorList>
            <consortium name="DOE Joint Genome Institute"/>
            <person name="Kjaerbolling I."/>
            <person name="Vesth T."/>
            <person name="Frisvad J.C."/>
            <person name="Nybo J.L."/>
            <person name="Theobald S."/>
            <person name="Kildgaard S."/>
            <person name="Isbrandt T."/>
            <person name="Kuo A."/>
            <person name="Sato A."/>
            <person name="Lyhne E.K."/>
            <person name="Kogle M.E."/>
            <person name="Wiebenga A."/>
            <person name="Kun R.S."/>
            <person name="Lubbers R.J."/>
            <person name="Makela M.R."/>
            <person name="Barry K."/>
            <person name="Chovatia M."/>
            <person name="Clum A."/>
            <person name="Daum C."/>
            <person name="Haridas S."/>
            <person name="He G."/>
            <person name="LaButti K."/>
            <person name="Lipzen A."/>
            <person name="Mondo S."/>
            <person name="Riley R."/>
            <person name="Salamov A."/>
            <person name="Simmons B.A."/>
            <person name="Magnuson J.K."/>
            <person name="Henrissat B."/>
            <person name="Mortensen U.H."/>
            <person name="Larsen T.O."/>
            <person name="Devries R.P."/>
            <person name="Grigoriev I.V."/>
            <person name="Machida M."/>
            <person name="Baker S.E."/>
            <person name="Andersen M.R."/>
        </authorList>
    </citation>
    <scope>NUCLEOTIDE SEQUENCE [LARGE SCALE GENOMIC DNA]</scope>
    <source>
        <strain evidence="3">CBS 553.77</strain>
    </source>
</reference>
<evidence type="ECO:0000313" key="3">
    <source>
        <dbReference type="Proteomes" id="UP000327118"/>
    </source>
</evidence>
<name>A0A5N6ZC61_9EURO</name>
<feature type="region of interest" description="Disordered" evidence="1">
    <location>
        <begin position="55"/>
        <end position="116"/>
    </location>
</feature>
<gene>
    <name evidence="2" type="ORF">BDV28DRAFT_103711</name>
</gene>
<evidence type="ECO:0000256" key="1">
    <source>
        <dbReference type="SAM" id="MobiDB-lite"/>
    </source>
</evidence>
<organism evidence="2 3">
    <name type="scientific">Aspergillus coremiiformis</name>
    <dbReference type="NCBI Taxonomy" id="138285"/>
    <lineage>
        <taxon>Eukaryota</taxon>
        <taxon>Fungi</taxon>
        <taxon>Dikarya</taxon>
        <taxon>Ascomycota</taxon>
        <taxon>Pezizomycotina</taxon>
        <taxon>Eurotiomycetes</taxon>
        <taxon>Eurotiomycetidae</taxon>
        <taxon>Eurotiales</taxon>
        <taxon>Aspergillaceae</taxon>
        <taxon>Aspergillus</taxon>
        <taxon>Aspergillus subgen. Circumdati</taxon>
    </lineage>
</organism>
<dbReference type="EMBL" id="ML739092">
    <property type="protein sequence ID" value="KAE8353640.1"/>
    <property type="molecule type" value="Genomic_DNA"/>
</dbReference>
<evidence type="ECO:0000313" key="2">
    <source>
        <dbReference type="EMBL" id="KAE8353640.1"/>
    </source>
</evidence>
<dbReference type="OrthoDB" id="3945172at2759"/>
<keyword evidence="3" id="KW-1185">Reference proteome</keyword>
<dbReference type="Proteomes" id="UP000327118">
    <property type="component" value="Unassembled WGS sequence"/>
</dbReference>
<accession>A0A5N6ZC61</accession>
<protein>
    <submittedName>
        <fullName evidence="2">Uncharacterized protein</fullName>
    </submittedName>
</protein>
<proteinExistence type="predicted"/>
<feature type="compositionally biased region" description="Basic and acidic residues" evidence="1">
    <location>
        <begin position="80"/>
        <end position="100"/>
    </location>
</feature>
<dbReference type="AlphaFoldDB" id="A0A5N6ZC61"/>